<dbReference type="Proteomes" id="UP001206128">
    <property type="component" value="Unassembled WGS sequence"/>
</dbReference>
<gene>
    <name evidence="6" type="ORF">LX83_004052</name>
</gene>
<evidence type="ECO:0000313" key="6">
    <source>
        <dbReference type="EMBL" id="MCP2167179.1"/>
    </source>
</evidence>
<dbReference type="GO" id="GO:0004806">
    <property type="term" value="F:triacylglycerol lipase activity"/>
    <property type="evidence" value="ECO:0007669"/>
    <property type="project" value="TreeGrafter"/>
</dbReference>
<feature type="active site" evidence="3">
    <location>
        <position position="145"/>
    </location>
</feature>
<dbReference type="InterPro" id="IPR050300">
    <property type="entry name" value="GDXG_lipolytic_enzyme"/>
</dbReference>
<feature type="domain" description="Alpha/beta hydrolase fold-3" evidence="5">
    <location>
        <begin position="71"/>
        <end position="273"/>
    </location>
</feature>
<dbReference type="Pfam" id="PF07859">
    <property type="entry name" value="Abhydrolase_3"/>
    <property type="match status" value="1"/>
</dbReference>
<feature type="region of interest" description="Disordered" evidence="4">
    <location>
        <begin position="1"/>
        <end position="23"/>
    </location>
</feature>
<feature type="compositionally biased region" description="Basic and acidic residues" evidence="4">
    <location>
        <begin position="1"/>
        <end position="11"/>
    </location>
</feature>
<reference evidence="6" key="1">
    <citation type="submission" date="2022-06" db="EMBL/GenBank/DDBJ databases">
        <title>Genomic Encyclopedia of Archaeal and Bacterial Type Strains, Phase II (KMG-II): from individual species to whole genera.</title>
        <authorList>
            <person name="Goeker M."/>
        </authorList>
    </citation>
    <scope>NUCLEOTIDE SEQUENCE</scope>
    <source>
        <strain evidence="6">DSM 43935</strain>
    </source>
</reference>
<dbReference type="InterPro" id="IPR002168">
    <property type="entry name" value="Lipase_GDXG_HIS_AS"/>
</dbReference>
<dbReference type="AlphaFoldDB" id="A0AAE3KIA2"/>
<evidence type="ECO:0000313" key="7">
    <source>
        <dbReference type="Proteomes" id="UP001206128"/>
    </source>
</evidence>
<keyword evidence="7" id="KW-1185">Reference proteome</keyword>
<dbReference type="Gene3D" id="3.40.50.1820">
    <property type="entry name" value="alpha/beta hydrolase"/>
    <property type="match status" value="1"/>
</dbReference>
<evidence type="ECO:0000259" key="5">
    <source>
        <dbReference type="Pfam" id="PF07859"/>
    </source>
</evidence>
<dbReference type="PROSITE" id="PS01173">
    <property type="entry name" value="LIPASE_GDXG_HIS"/>
    <property type="match status" value="1"/>
</dbReference>
<dbReference type="PROSITE" id="PS01174">
    <property type="entry name" value="LIPASE_GDXG_SER"/>
    <property type="match status" value="1"/>
</dbReference>
<dbReference type="PANTHER" id="PTHR48081">
    <property type="entry name" value="AB HYDROLASE SUPERFAMILY PROTEIN C4A8.06C"/>
    <property type="match status" value="1"/>
</dbReference>
<evidence type="ECO:0000256" key="3">
    <source>
        <dbReference type="PROSITE-ProRule" id="PRU10038"/>
    </source>
</evidence>
<sequence length="308" mass="32088">MSRQQRAEIDAMLRQQSQPESAPTVEQLRAGFAAMMASMAVPAGIETAEAVLGSRRALLVQPADRPHTGTILYFHGGSYVVGSPETALSLTGNLVTRTGFRALSLDYRLAPEHPFPAAIDDAVAAYRALLDAGADPASIAFAGDSAGGGLTVTTCLSARAAGLPLPAAIVAFSPGLDGTRTGESMDTKAGIDPYFTRQSLQVTGAMYLAGQDPHQELISPALFGDLTGFPPMLLQVGTNEVLLDDSTRLAARARAAGVDVILDVTADVPHVFQAFTGVLDEADHALDRAALFLVQHVRTVGSPTPSAP</sequence>
<comment type="caution">
    <text evidence="6">The sequence shown here is derived from an EMBL/GenBank/DDBJ whole genome shotgun (WGS) entry which is preliminary data.</text>
</comment>
<dbReference type="SUPFAM" id="SSF53474">
    <property type="entry name" value="alpha/beta-Hydrolases"/>
    <property type="match status" value="1"/>
</dbReference>
<dbReference type="RefSeq" id="WP_253773801.1">
    <property type="nucleotide sequence ID" value="NZ_JAMTCK010000009.1"/>
</dbReference>
<protein>
    <submittedName>
        <fullName evidence="6">Acetyl esterase/lipase</fullName>
    </submittedName>
</protein>
<dbReference type="PANTHER" id="PTHR48081:SF30">
    <property type="entry name" value="ACETYL-HYDROLASE LIPR-RELATED"/>
    <property type="match status" value="1"/>
</dbReference>
<dbReference type="InterPro" id="IPR029058">
    <property type="entry name" value="AB_hydrolase_fold"/>
</dbReference>
<accession>A0AAE3KIA2</accession>
<evidence type="ECO:0000256" key="1">
    <source>
        <dbReference type="ARBA" id="ARBA00010515"/>
    </source>
</evidence>
<evidence type="ECO:0000256" key="2">
    <source>
        <dbReference type="ARBA" id="ARBA00022801"/>
    </source>
</evidence>
<proteinExistence type="inferred from homology"/>
<keyword evidence="2" id="KW-0378">Hydrolase</keyword>
<evidence type="ECO:0000256" key="4">
    <source>
        <dbReference type="SAM" id="MobiDB-lite"/>
    </source>
</evidence>
<dbReference type="EMBL" id="JAMTCK010000009">
    <property type="protein sequence ID" value="MCP2167179.1"/>
    <property type="molecule type" value="Genomic_DNA"/>
</dbReference>
<name>A0AAE3KIA2_9PSEU</name>
<dbReference type="InterPro" id="IPR033140">
    <property type="entry name" value="Lipase_GDXG_put_SER_AS"/>
</dbReference>
<organism evidence="6 7">
    <name type="scientific">Goodfellowiella coeruleoviolacea</name>
    <dbReference type="NCBI Taxonomy" id="334858"/>
    <lineage>
        <taxon>Bacteria</taxon>
        <taxon>Bacillati</taxon>
        <taxon>Actinomycetota</taxon>
        <taxon>Actinomycetes</taxon>
        <taxon>Pseudonocardiales</taxon>
        <taxon>Pseudonocardiaceae</taxon>
        <taxon>Goodfellowiella</taxon>
    </lineage>
</organism>
<comment type="similarity">
    <text evidence="1">Belongs to the 'GDXG' lipolytic enzyme family.</text>
</comment>
<dbReference type="InterPro" id="IPR013094">
    <property type="entry name" value="AB_hydrolase_3"/>
</dbReference>